<evidence type="ECO:0000256" key="6">
    <source>
        <dbReference type="ARBA" id="ARBA00022839"/>
    </source>
</evidence>
<evidence type="ECO:0000256" key="7">
    <source>
        <dbReference type="ARBA" id="ARBA00022840"/>
    </source>
</evidence>
<keyword evidence="2" id="KW-0547">Nucleotide-binding</keyword>
<reference evidence="12 13" key="1">
    <citation type="submission" date="2018-03" db="EMBL/GenBank/DDBJ databases">
        <title>Genomic Encyclopedia of Type Strains, Phase III (KMG-III): the genomes of soil and plant-associated and newly described type strains.</title>
        <authorList>
            <person name="Whitman W."/>
        </authorList>
    </citation>
    <scope>NUCLEOTIDE SEQUENCE [LARGE SCALE GENOMIC DNA]</scope>
    <source>
        <strain evidence="12 13">CGMCC 1.07653</strain>
    </source>
</reference>
<keyword evidence="9" id="KW-0234">DNA repair</keyword>
<dbReference type="InterPro" id="IPR038726">
    <property type="entry name" value="PDDEXK_AddAB-type"/>
</dbReference>
<dbReference type="Proteomes" id="UP000242310">
    <property type="component" value="Unassembled WGS sequence"/>
</dbReference>
<dbReference type="GO" id="GO:0004527">
    <property type="term" value="F:exonuclease activity"/>
    <property type="evidence" value="ECO:0007669"/>
    <property type="project" value="UniProtKB-KW"/>
</dbReference>
<evidence type="ECO:0000256" key="2">
    <source>
        <dbReference type="ARBA" id="ARBA00022741"/>
    </source>
</evidence>
<keyword evidence="5 12" id="KW-0347">Helicase</keyword>
<dbReference type="GO" id="GO:0004386">
    <property type="term" value="F:helicase activity"/>
    <property type="evidence" value="ECO:0007669"/>
    <property type="project" value="UniProtKB-KW"/>
</dbReference>
<dbReference type="GO" id="GO:0003677">
    <property type="term" value="F:DNA binding"/>
    <property type="evidence" value="ECO:0007669"/>
    <property type="project" value="UniProtKB-KW"/>
</dbReference>
<dbReference type="InterPro" id="IPR027417">
    <property type="entry name" value="P-loop_NTPase"/>
</dbReference>
<keyword evidence="3" id="KW-0227">DNA damage</keyword>
<evidence type="ECO:0000256" key="1">
    <source>
        <dbReference type="ARBA" id="ARBA00022722"/>
    </source>
</evidence>
<dbReference type="AlphaFoldDB" id="A0A2P8HWN2"/>
<dbReference type="InterPro" id="IPR049035">
    <property type="entry name" value="ADDB_N"/>
</dbReference>
<evidence type="ECO:0000256" key="3">
    <source>
        <dbReference type="ARBA" id="ARBA00022763"/>
    </source>
</evidence>
<feature type="domain" description="ATP-dependent helicase/deoxyribonuclease subunit B N-terminal" evidence="11">
    <location>
        <begin position="5"/>
        <end position="169"/>
    </location>
</feature>
<dbReference type="SUPFAM" id="SSF52980">
    <property type="entry name" value="Restriction endonuclease-like"/>
    <property type="match status" value="1"/>
</dbReference>
<comment type="caution">
    <text evidence="12">The sequence shown here is derived from an EMBL/GenBank/DDBJ whole genome shotgun (WGS) entry which is preliminary data.</text>
</comment>
<feature type="domain" description="PD-(D/E)XK endonuclease-like" evidence="10">
    <location>
        <begin position="664"/>
        <end position="929"/>
    </location>
</feature>
<keyword evidence="7" id="KW-0067">ATP-binding</keyword>
<dbReference type="OrthoDB" id="9758506at2"/>
<dbReference type="InterPro" id="IPR011335">
    <property type="entry name" value="Restrct_endonuc-II-like"/>
</dbReference>
<keyword evidence="8" id="KW-0238">DNA-binding</keyword>
<evidence type="ECO:0000313" key="13">
    <source>
        <dbReference type="Proteomes" id="UP000242310"/>
    </source>
</evidence>
<proteinExistence type="predicted"/>
<keyword evidence="13" id="KW-1185">Reference proteome</keyword>
<dbReference type="EMBL" id="PYAV01000003">
    <property type="protein sequence ID" value="PSL50608.1"/>
    <property type="molecule type" value="Genomic_DNA"/>
</dbReference>
<keyword evidence="1" id="KW-0540">Nuclease</keyword>
<sequence length="960" mass="110410">MDDAMLKQLQEVCEAYPIEPVWLVVPSTRDGRLIMKTLAENGISLLNVKVVTMDQLADAAVGGDTASKRMDRNGIHRRLYQALKASKQELNYFTNITISPNFIDQMMTTLLDIKRAGLNASKMSEETFVHPDKARDLAKLERVYETIKHSLEAFDEADILKKAVSSVERTFLPSAVVFFPHDAYHKLERELLLTVKDYIPVYTAAPESSADAPMPNQPLSFLEKEVPSLERGLKQKQANLSMHEAFSLDEEVRAMLETMRQNVDAFDEVVIHYTSTKDYLPLLHESVTSMGLPATFAEGIPLHHTKHGRAFFALVQWLQNDMKLPDLRDYMQEGLFSWPDVAVQEAEVRLLELENRGVQVLNEYALQQLYETAEYSGRATDLALFTRFKQVLDCVPVKYRYDELDLGTAANHLKRMLQVIQPDFAGEEAVVHEALQTHLEAVEICLDENYAWMDILQLIDHECRKLYAGGSLPKPGRLHITPYRNGLYINRSHHWVLGMDQTRYPGRQSEDPLLLDGERASLNSELDLSTYHTSRALWQLASIFLNGNNRSFYVSYASMDLGKNRPQVKAHLYQALEDALAKNITIHKPYRPLDVKFDQVDWWHDKAHLGAGHRFAREAASFYTMHHQLIEAATQRFSSKWTPWDGVLKDPAALVDPKRESVPFSASKLETLASCPFAYYLSYVLKLDPEEDRSEEYRWLTPLERGSVLHELYEDIVRLGLINMEENLSQVKLDELFIEKMSSLEERIPPASLTARDIERRELYASSQLFLNVEKQKPAHQAISTEYRFGFVDHPTAIPTENGESIQIRGKIDRVNQYEDQSIEIVDYKTGRAQKFKDSSYFEGGRRLQPALYAAAYEQNEKQKVRQTGYDYPTTKGLGASVRFSYGEKEQVKLSEVLERLSRTAATGRFYLTDDPEDCKFCRFQDVCRRTHYDQELIEQKQDVDQPEIYRGFQEVRKYD</sequence>
<evidence type="ECO:0000256" key="4">
    <source>
        <dbReference type="ARBA" id="ARBA00022801"/>
    </source>
</evidence>
<dbReference type="GO" id="GO:0005524">
    <property type="term" value="F:ATP binding"/>
    <property type="evidence" value="ECO:0007669"/>
    <property type="project" value="UniProtKB-KW"/>
</dbReference>
<keyword evidence="4" id="KW-0378">Hydrolase</keyword>
<dbReference type="InterPro" id="IPR011604">
    <property type="entry name" value="PDDEXK-like_dom_sf"/>
</dbReference>
<dbReference type="Pfam" id="PF12705">
    <property type="entry name" value="PDDEXK_1"/>
    <property type="match status" value="1"/>
</dbReference>
<dbReference type="SUPFAM" id="SSF52540">
    <property type="entry name" value="P-loop containing nucleoside triphosphate hydrolases"/>
    <property type="match status" value="1"/>
</dbReference>
<evidence type="ECO:0000259" key="11">
    <source>
        <dbReference type="Pfam" id="PF21445"/>
    </source>
</evidence>
<organism evidence="12 13">
    <name type="scientific">Salsuginibacillus halophilus</name>
    <dbReference type="NCBI Taxonomy" id="517424"/>
    <lineage>
        <taxon>Bacteria</taxon>
        <taxon>Bacillati</taxon>
        <taxon>Bacillota</taxon>
        <taxon>Bacilli</taxon>
        <taxon>Bacillales</taxon>
        <taxon>Bacillaceae</taxon>
        <taxon>Salsuginibacillus</taxon>
    </lineage>
</organism>
<evidence type="ECO:0000259" key="10">
    <source>
        <dbReference type="Pfam" id="PF12705"/>
    </source>
</evidence>
<evidence type="ECO:0000256" key="5">
    <source>
        <dbReference type="ARBA" id="ARBA00022806"/>
    </source>
</evidence>
<evidence type="ECO:0000256" key="9">
    <source>
        <dbReference type="ARBA" id="ARBA00023204"/>
    </source>
</evidence>
<gene>
    <name evidence="12" type="ORF">B0H94_103221</name>
</gene>
<protein>
    <submittedName>
        <fullName evidence="12">ATP-dependent helicase/DNAse subunit B</fullName>
    </submittedName>
</protein>
<dbReference type="GO" id="GO:0006281">
    <property type="term" value="P:DNA repair"/>
    <property type="evidence" value="ECO:0007669"/>
    <property type="project" value="UniProtKB-KW"/>
</dbReference>
<name>A0A2P8HWN2_9BACI</name>
<evidence type="ECO:0000256" key="8">
    <source>
        <dbReference type="ARBA" id="ARBA00023125"/>
    </source>
</evidence>
<dbReference type="RefSeq" id="WP_106587923.1">
    <property type="nucleotide sequence ID" value="NZ_PYAV01000003.1"/>
</dbReference>
<dbReference type="Gene3D" id="3.90.320.10">
    <property type="match status" value="1"/>
</dbReference>
<accession>A0A2P8HWN2</accession>
<keyword evidence="6" id="KW-0269">Exonuclease</keyword>
<evidence type="ECO:0000313" key="12">
    <source>
        <dbReference type="EMBL" id="PSL50608.1"/>
    </source>
</evidence>
<dbReference type="Pfam" id="PF21445">
    <property type="entry name" value="ADDB_N"/>
    <property type="match status" value="1"/>
</dbReference>